<comment type="caution">
    <text evidence="2">The sequence shown here is derived from an EMBL/GenBank/DDBJ whole genome shotgun (WGS) entry which is preliminary data.</text>
</comment>
<keyword evidence="1" id="KW-1133">Transmembrane helix</keyword>
<evidence type="ECO:0000256" key="1">
    <source>
        <dbReference type="SAM" id="Phobius"/>
    </source>
</evidence>
<sequence>MRRQELTGTVRLDSAAFLLLRCKWDTAAVNAVLHRVHLIMLHNCYIILIIIYSFYIAITDKLCYTYADRLVV</sequence>
<evidence type="ECO:0000313" key="3">
    <source>
        <dbReference type="Proteomes" id="UP000004968"/>
    </source>
</evidence>
<organism evidence="2 3">
    <name type="scientific">Hungatella hathewayi DSM 13479</name>
    <dbReference type="NCBI Taxonomy" id="566550"/>
    <lineage>
        <taxon>Bacteria</taxon>
        <taxon>Bacillati</taxon>
        <taxon>Bacillota</taxon>
        <taxon>Clostridia</taxon>
        <taxon>Lachnospirales</taxon>
        <taxon>Lachnospiraceae</taxon>
        <taxon>Hungatella</taxon>
    </lineage>
</organism>
<proteinExistence type="predicted"/>
<feature type="transmembrane region" description="Helical" evidence="1">
    <location>
        <begin position="39"/>
        <end position="58"/>
    </location>
</feature>
<dbReference type="HOGENOM" id="CLU_2716906_0_0_9"/>
<keyword evidence="1" id="KW-0812">Transmembrane</keyword>
<name>D3AMI4_9FIRM</name>
<dbReference type="Proteomes" id="UP000004968">
    <property type="component" value="Unassembled WGS sequence"/>
</dbReference>
<evidence type="ECO:0000313" key="2">
    <source>
        <dbReference type="EMBL" id="EFC96975.1"/>
    </source>
</evidence>
<keyword evidence="1" id="KW-0472">Membrane</keyword>
<gene>
    <name evidence="2" type="ORF">CLOSTHATH_04834</name>
</gene>
<protein>
    <submittedName>
        <fullName evidence="2">Uncharacterized protein</fullName>
    </submittedName>
</protein>
<dbReference type="EMBL" id="ACIO01000462">
    <property type="protein sequence ID" value="EFC96975.1"/>
    <property type="molecule type" value="Genomic_DNA"/>
</dbReference>
<dbReference type="AlphaFoldDB" id="D3AMI4"/>
<accession>D3AMI4</accession>
<reference evidence="2 3" key="1">
    <citation type="submission" date="2010-01" db="EMBL/GenBank/DDBJ databases">
        <authorList>
            <person name="Weinstock G."/>
            <person name="Sodergren E."/>
            <person name="Clifton S."/>
            <person name="Fulton L."/>
            <person name="Fulton B."/>
            <person name="Courtney L."/>
            <person name="Fronick C."/>
            <person name="Harrison M."/>
            <person name="Strong C."/>
            <person name="Farmer C."/>
            <person name="Delahaunty K."/>
            <person name="Markovic C."/>
            <person name="Hall O."/>
            <person name="Minx P."/>
            <person name="Tomlinson C."/>
            <person name="Mitreva M."/>
            <person name="Nelson J."/>
            <person name="Hou S."/>
            <person name="Wollam A."/>
            <person name="Pepin K.H."/>
            <person name="Johnson M."/>
            <person name="Bhonagiri V."/>
            <person name="Nash W.E."/>
            <person name="Warren W."/>
            <person name="Chinwalla A."/>
            <person name="Mardis E.R."/>
            <person name="Wilson R.K."/>
        </authorList>
    </citation>
    <scope>NUCLEOTIDE SEQUENCE [LARGE SCALE GENOMIC DNA]</scope>
    <source>
        <strain evidence="2 3">DSM 13479</strain>
    </source>
</reference>